<feature type="domain" description="SnoaL-like" evidence="1">
    <location>
        <begin position="11"/>
        <end position="132"/>
    </location>
</feature>
<accession>A0A1C5HIK0</accession>
<sequence length="288" mass="31547">MPTMPTNEEQIRTLIERWAGAVHRGDLATVLADHDEDIVMFDVPPPYDGVRGLDAYRQTWPPFFRWQAQGASFEIEELKITAGDDVAFAYALLRCGTPADLAAAPDNRLRLTLGLRKRAGRWVVTHEHHSFPSVDSTADPAGTGDAAAAEQEVRQLHERWFAGTVAKDLDALMAAIADDVVSYEHEQPLRYVGVQAVRAVCAAGLDAAGDGAVSWEVPDLTIRVDGDLAVAWGLNRVHVRPADGPAVESWSRGTRVFARRDGAWLMVHQHLSYPYDPASGAARTDLHP</sequence>
<protein>
    <recommendedName>
        <fullName evidence="1">SnoaL-like domain-containing protein</fullName>
    </recommendedName>
</protein>
<dbReference type="InterPro" id="IPR037401">
    <property type="entry name" value="SnoaL-like"/>
</dbReference>
<feature type="domain" description="SnoaL-like" evidence="1">
    <location>
        <begin position="153"/>
        <end position="275"/>
    </location>
</feature>
<dbReference type="EMBL" id="LT607750">
    <property type="protein sequence ID" value="SCG45743.1"/>
    <property type="molecule type" value="Genomic_DNA"/>
</dbReference>
<proteinExistence type="predicted"/>
<dbReference type="Proteomes" id="UP000198217">
    <property type="component" value="Chromosome I"/>
</dbReference>
<dbReference type="Pfam" id="PF13474">
    <property type="entry name" value="SnoaL_3"/>
    <property type="match status" value="2"/>
</dbReference>
<reference evidence="2 3" key="1">
    <citation type="submission" date="2016-06" db="EMBL/GenBank/DDBJ databases">
        <authorList>
            <person name="Kjaerup R.B."/>
            <person name="Dalgaard T.S."/>
            <person name="Juul-Madsen H.R."/>
        </authorList>
    </citation>
    <scope>NUCLEOTIDE SEQUENCE [LARGE SCALE GENOMIC DNA]</scope>
    <source>
        <strain evidence="2 3">DSM 43904</strain>
    </source>
</reference>
<dbReference type="InterPro" id="IPR032710">
    <property type="entry name" value="NTF2-like_dom_sf"/>
</dbReference>
<evidence type="ECO:0000313" key="3">
    <source>
        <dbReference type="Proteomes" id="UP000198217"/>
    </source>
</evidence>
<gene>
    <name evidence="2" type="ORF">GA0070609_1673</name>
</gene>
<evidence type="ECO:0000259" key="1">
    <source>
        <dbReference type="Pfam" id="PF13474"/>
    </source>
</evidence>
<dbReference type="SUPFAM" id="SSF54427">
    <property type="entry name" value="NTF2-like"/>
    <property type="match status" value="2"/>
</dbReference>
<name>A0A1C5HIK0_9ACTN</name>
<keyword evidence="3" id="KW-1185">Reference proteome</keyword>
<dbReference type="AlphaFoldDB" id="A0A1C5HIK0"/>
<evidence type="ECO:0000313" key="2">
    <source>
        <dbReference type="EMBL" id="SCG45743.1"/>
    </source>
</evidence>
<dbReference type="Gene3D" id="3.10.450.50">
    <property type="match status" value="2"/>
</dbReference>
<organism evidence="2 3">
    <name type="scientific">Micromonospora echinaurantiaca</name>
    <dbReference type="NCBI Taxonomy" id="47857"/>
    <lineage>
        <taxon>Bacteria</taxon>
        <taxon>Bacillati</taxon>
        <taxon>Actinomycetota</taxon>
        <taxon>Actinomycetes</taxon>
        <taxon>Micromonosporales</taxon>
        <taxon>Micromonosporaceae</taxon>
        <taxon>Micromonospora</taxon>
    </lineage>
</organism>